<keyword evidence="2" id="KW-1185">Reference proteome</keyword>
<dbReference type="Proteomes" id="UP000037035">
    <property type="component" value="Unassembled WGS sequence"/>
</dbReference>
<reference evidence="1 2" key="1">
    <citation type="submission" date="2015-08" db="EMBL/GenBank/DDBJ databases">
        <title>Next Generation Sequencing and Analysis of the Genome of Puccinia sorghi L Schw, the Causal Agent of Maize Common Rust.</title>
        <authorList>
            <person name="Rochi L."/>
            <person name="Burguener G."/>
            <person name="Darino M."/>
            <person name="Turjanski A."/>
            <person name="Kreff E."/>
            <person name="Dieguez M.J."/>
            <person name="Sacco F."/>
        </authorList>
    </citation>
    <scope>NUCLEOTIDE SEQUENCE [LARGE SCALE GENOMIC DNA]</scope>
    <source>
        <strain evidence="1 2">RO10H11247</strain>
    </source>
</reference>
<dbReference type="AlphaFoldDB" id="A0A0L6URC6"/>
<proteinExistence type="predicted"/>
<evidence type="ECO:0000313" key="2">
    <source>
        <dbReference type="Proteomes" id="UP000037035"/>
    </source>
</evidence>
<accession>A0A0L6URC6</accession>
<evidence type="ECO:0000313" key="1">
    <source>
        <dbReference type="EMBL" id="KNZ51103.1"/>
    </source>
</evidence>
<evidence type="ECO:0008006" key="3">
    <source>
        <dbReference type="Google" id="ProtNLM"/>
    </source>
</evidence>
<comment type="caution">
    <text evidence="1">The sequence shown here is derived from an EMBL/GenBank/DDBJ whole genome shotgun (WGS) entry which is preliminary data.</text>
</comment>
<gene>
    <name evidence="1" type="ORF">VP01_4094g2</name>
</gene>
<dbReference type="EMBL" id="LAVV01009162">
    <property type="protein sequence ID" value="KNZ51103.1"/>
    <property type="molecule type" value="Genomic_DNA"/>
</dbReference>
<sequence length="205" mass="22319">MADNEGGSSKANIPKLDNSNFLHWLMRMKAYLRHKGILKYLSEVPAILSGAAAQAVNKKHAETFDILMNYMRKKKGKRGPYCAPGKHNPEATSHDADHCWQLHAEQRPNNGSKSGTTSSQPATQLVEVKDGHESEVSLLLTEAASKPIVLDSGATHHLINNPDNFQPSAESNIKIATGGHSNFLNATAMLSRFSELACSTWASKS</sequence>
<organism evidence="1 2">
    <name type="scientific">Puccinia sorghi</name>
    <dbReference type="NCBI Taxonomy" id="27349"/>
    <lineage>
        <taxon>Eukaryota</taxon>
        <taxon>Fungi</taxon>
        <taxon>Dikarya</taxon>
        <taxon>Basidiomycota</taxon>
        <taxon>Pucciniomycotina</taxon>
        <taxon>Pucciniomycetes</taxon>
        <taxon>Pucciniales</taxon>
        <taxon>Pucciniaceae</taxon>
        <taxon>Puccinia</taxon>
    </lineage>
</organism>
<dbReference type="VEuPathDB" id="FungiDB:VP01_4094g2"/>
<dbReference type="OrthoDB" id="1728030at2759"/>
<protein>
    <recommendedName>
        <fullName evidence="3">DUF4219 domain-containing protein</fullName>
    </recommendedName>
</protein>
<name>A0A0L6URC6_9BASI</name>